<dbReference type="AlphaFoldDB" id="A0A1B2I7W2"/>
<dbReference type="InterPro" id="IPR013783">
    <property type="entry name" value="Ig-like_fold"/>
</dbReference>
<protein>
    <submittedName>
        <fullName evidence="1">Uncharacterized protein</fullName>
    </submittedName>
</protein>
<organism evidence="1 2">
    <name type="scientific">Cloacibacillus porcorum</name>
    <dbReference type="NCBI Taxonomy" id="1197717"/>
    <lineage>
        <taxon>Bacteria</taxon>
        <taxon>Thermotogati</taxon>
        <taxon>Synergistota</taxon>
        <taxon>Synergistia</taxon>
        <taxon>Synergistales</taxon>
        <taxon>Synergistaceae</taxon>
        <taxon>Cloacibacillus</taxon>
    </lineage>
</organism>
<dbReference type="KEGG" id="cpor:BED41_13745"/>
<evidence type="ECO:0000313" key="2">
    <source>
        <dbReference type="Proteomes" id="UP000093044"/>
    </source>
</evidence>
<dbReference type="Proteomes" id="UP000093044">
    <property type="component" value="Chromosome"/>
</dbReference>
<name>A0A1B2I7W2_9BACT</name>
<keyword evidence="2" id="KW-1185">Reference proteome</keyword>
<evidence type="ECO:0000313" key="1">
    <source>
        <dbReference type="EMBL" id="ANZ46065.1"/>
    </source>
</evidence>
<sequence>MRTGNYLQQHGAMPYYTLQFLSLAAAPLSGNLNASGMACSDVLLSLALREANLKSDDGNILWLYKSRLSGTSFSGFQNGVKLLREDKGFAAAPMTANFAKESLLLGEPTHMVVRSRKSYASVMQAPPYHVDYITAPWSDSGSPALTNFSYTGSSVTYEKNNTESQTKDIAFDARQFTERGVDVGGSATATVKKLAGFSVGGSASLGWKKSTSQSLSAANNSSASTAATITSKTDTSDSLMFYKADFHIWRYPVIAPAPTGLFGAAINGTISGTEDGTQYFTYTMSDEPTRVQGDAGQSSQFDDYNPIHEEGNLFSYPTTIESTPGYADKQADLSLALEKTLGGDYTEELIFSQQVTDITSLKTTAKDQRNGNLSLTLGWPKIVAGSLSANSMMGQEIGDSSSFTKSYQSSEGFKADFASPKLGFNADYVAYLMKMRAYADAAGVMNMAFAVDLADDTAAWLWRTTGNGSVYAQKPDPSLILPTRYSRYKDSEDLIKWTVNLDERSATQICGIRFYDNDNLADATSSLRWGGNYTISIPIYNASFVDAGNVTVEMGYADESGARYRIDSRTVDLKGWKQNTEDNKAVVSFDWTVPNGMAEGNYDFYFQIDPDNKLDEIHKNWNTTSGDANYDPGGNNRGRYPFAVTAEDKSARDAATRAIGTEAFSLTVNGMSFDSFSNSLAGKTEDFRAFGTVSFNGDKPLHNVYVEVTARDAKDGTAHERLVANRYIPAVFPGAASDFSFIVSPSKLKGHRLAVAIRCDEGYISFEKKPSGGSGGGGGGCNTGWGAAALLLALRSSSGRGGGLIRGKTAEVLQNR</sequence>
<dbReference type="Gene3D" id="2.60.40.10">
    <property type="entry name" value="Immunoglobulins"/>
    <property type="match status" value="1"/>
</dbReference>
<reference evidence="1" key="1">
    <citation type="submission" date="2016-08" db="EMBL/GenBank/DDBJ databases">
        <title>Complete genome of Cloacibacillus porcorum.</title>
        <authorList>
            <person name="Looft T."/>
            <person name="Bayles D.O."/>
            <person name="Alt D.P."/>
        </authorList>
    </citation>
    <scope>NUCLEOTIDE SEQUENCE [LARGE SCALE GENOMIC DNA]</scope>
    <source>
        <strain evidence="1">CL-84</strain>
    </source>
</reference>
<dbReference type="EMBL" id="CP016757">
    <property type="protein sequence ID" value="ANZ46065.1"/>
    <property type="molecule type" value="Genomic_DNA"/>
</dbReference>
<accession>A0A1B2I7W2</accession>
<dbReference type="STRING" id="1197717.BED41_13745"/>
<proteinExistence type="predicted"/>
<gene>
    <name evidence="1" type="ORF">BED41_13745</name>
</gene>